<dbReference type="eggNOG" id="KOG2349">
    <property type="taxonomic scope" value="Eukaryota"/>
</dbReference>
<dbReference type="PANTHER" id="PTHR42985:SF10">
    <property type="entry name" value="SODIUM-COUPLED MONOCARBOXYLATE TRANSPORTER 1"/>
    <property type="match status" value="1"/>
</dbReference>
<evidence type="ECO:0000256" key="10">
    <source>
        <dbReference type="ARBA" id="ARBA00023201"/>
    </source>
</evidence>
<evidence type="ECO:0000256" key="3">
    <source>
        <dbReference type="ARBA" id="ARBA00022448"/>
    </source>
</evidence>
<dbReference type="Bgee" id="ENSMODG00000027964">
    <property type="expression patterns" value="Expressed in spermatocyte and 11 other cell types or tissues"/>
</dbReference>
<dbReference type="InterPro" id="IPR051163">
    <property type="entry name" value="Sodium:Solute_Symporter_SSF"/>
</dbReference>
<dbReference type="RefSeq" id="XP_007503363.1">
    <property type="nucleotide sequence ID" value="XM_007503301.3"/>
</dbReference>
<keyword evidence="5 12" id="KW-0812">Transmembrane</keyword>
<name>K7E4Y1_MONDO</name>
<dbReference type="GO" id="GO:0006814">
    <property type="term" value="P:sodium ion transport"/>
    <property type="evidence" value="ECO:0000318"/>
    <property type="project" value="GO_Central"/>
</dbReference>
<keyword evidence="4" id="KW-1003">Cell membrane</keyword>
<evidence type="ECO:0000256" key="11">
    <source>
        <dbReference type="RuleBase" id="RU362091"/>
    </source>
</evidence>
<dbReference type="Proteomes" id="UP000002280">
    <property type="component" value="Chromosome 8"/>
</dbReference>
<evidence type="ECO:0000256" key="4">
    <source>
        <dbReference type="ARBA" id="ARBA00022475"/>
    </source>
</evidence>
<keyword evidence="6 12" id="KW-1133">Transmembrane helix</keyword>
<dbReference type="KEGG" id="mdo:100020571"/>
<feature type="transmembrane region" description="Helical" evidence="12">
    <location>
        <begin position="382"/>
        <end position="403"/>
    </location>
</feature>
<feature type="transmembrane region" description="Helical" evidence="12">
    <location>
        <begin position="233"/>
        <end position="252"/>
    </location>
</feature>
<dbReference type="GO" id="GO:0005886">
    <property type="term" value="C:plasma membrane"/>
    <property type="evidence" value="ECO:0007669"/>
    <property type="project" value="UniProtKB-SubCell"/>
</dbReference>
<evidence type="ECO:0000313" key="13">
    <source>
        <dbReference type="Ensembl" id="ENSMODP00000040833.1"/>
    </source>
</evidence>
<dbReference type="OrthoDB" id="6132759at2759"/>
<keyword evidence="3" id="KW-0813">Transport</keyword>
<feature type="transmembrane region" description="Helical" evidence="12">
    <location>
        <begin position="179"/>
        <end position="198"/>
    </location>
</feature>
<feature type="transmembrane region" description="Helical" evidence="12">
    <location>
        <begin position="436"/>
        <end position="456"/>
    </location>
</feature>
<feature type="transmembrane region" description="Helical" evidence="12">
    <location>
        <begin position="122"/>
        <end position="143"/>
    </location>
</feature>
<keyword evidence="14" id="KW-1185">Reference proteome</keyword>
<reference evidence="13" key="3">
    <citation type="submission" date="2025-09" db="UniProtKB">
        <authorList>
            <consortium name="Ensembl"/>
        </authorList>
    </citation>
    <scope>IDENTIFICATION</scope>
</reference>
<evidence type="ECO:0000256" key="12">
    <source>
        <dbReference type="SAM" id="Phobius"/>
    </source>
</evidence>
<organism evidence="13 14">
    <name type="scientific">Monodelphis domestica</name>
    <name type="common">Gray short-tailed opossum</name>
    <dbReference type="NCBI Taxonomy" id="13616"/>
    <lineage>
        <taxon>Eukaryota</taxon>
        <taxon>Metazoa</taxon>
        <taxon>Chordata</taxon>
        <taxon>Craniata</taxon>
        <taxon>Vertebrata</taxon>
        <taxon>Euteleostomi</taxon>
        <taxon>Mammalia</taxon>
        <taxon>Metatheria</taxon>
        <taxon>Didelphimorphia</taxon>
        <taxon>Didelphidae</taxon>
        <taxon>Monodelphis</taxon>
    </lineage>
</organism>
<protein>
    <submittedName>
        <fullName evidence="13">Sodium-coupled monocarboxylate transporter 1</fullName>
    </submittedName>
</protein>
<feature type="transmembrane region" description="Helical" evidence="12">
    <location>
        <begin position="409"/>
        <end position="429"/>
    </location>
</feature>
<dbReference type="GO" id="GO:0015730">
    <property type="term" value="P:propanoate transmembrane transport"/>
    <property type="evidence" value="ECO:0000318"/>
    <property type="project" value="GO_Central"/>
</dbReference>
<dbReference type="PROSITE" id="PS50283">
    <property type="entry name" value="NA_SOLUT_SYMP_3"/>
    <property type="match status" value="1"/>
</dbReference>
<dbReference type="GO" id="GO:0005343">
    <property type="term" value="F:organic acid:sodium symporter activity"/>
    <property type="evidence" value="ECO:0000318"/>
    <property type="project" value="GO_Central"/>
</dbReference>
<dbReference type="InterPro" id="IPR001734">
    <property type="entry name" value="Na/solute_symporter"/>
</dbReference>
<dbReference type="Gene3D" id="1.20.1730.10">
    <property type="entry name" value="Sodium/glucose cotransporter"/>
    <property type="match status" value="1"/>
</dbReference>
<reference evidence="13 14" key="1">
    <citation type="journal article" date="2007" name="Nature">
        <title>Genome of the marsupial Monodelphis domestica reveals innovation in non-coding sequences.</title>
        <authorList>
            <person name="Mikkelsen T.S."/>
            <person name="Wakefield M.J."/>
            <person name="Aken B."/>
            <person name="Amemiya C.T."/>
            <person name="Chang J.L."/>
            <person name="Duke S."/>
            <person name="Garber M."/>
            <person name="Gentles A.J."/>
            <person name="Goodstadt L."/>
            <person name="Heger A."/>
            <person name="Jurka J."/>
            <person name="Kamal M."/>
            <person name="Mauceli E."/>
            <person name="Searle S.M."/>
            <person name="Sharpe T."/>
            <person name="Baker M.L."/>
            <person name="Batzer M.A."/>
            <person name="Benos P.V."/>
            <person name="Belov K."/>
            <person name="Clamp M."/>
            <person name="Cook A."/>
            <person name="Cuff J."/>
            <person name="Das R."/>
            <person name="Davidow L."/>
            <person name="Deakin J.E."/>
            <person name="Fazzari M.J."/>
            <person name="Glass J.L."/>
            <person name="Grabherr M."/>
            <person name="Greally J.M."/>
            <person name="Gu W."/>
            <person name="Hore T.A."/>
            <person name="Huttley G.A."/>
            <person name="Kleber M."/>
            <person name="Jirtle R.L."/>
            <person name="Koina E."/>
            <person name="Lee J.T."/>
            <person name="Mahony S."/>
            <person name="Marra M.A."/>
            <person name="Miller R.D."/>
            <person name="Nicholls R.D."/>
            <person name="Oda M."/>
            <person name="Papenfuss A.T."/>
            <person name="Parra Z.E."/>
            <person name="Pollock D.D."/>
            <person name="Ray D.A."/>
            <person name="Schein J.E."/>
            <person name="Speed T.P."/>
            <person name="Thompson K."/>
            <person name="VandeBerg J.L."/>
            <person name="Wade C.M."/>
            <person name="Walker J.A."/>
            <person name="Waters P.D."/>
            <person name="Webber C."/>
            <person name="Weidman J.R."/>
            <person name="Xie X."/>
            <person name="Zody M.C."/>
            <person name="Baldwin J."/>
            <person name="Abdouelleil A."/>
            <person name="Abdulkadir J."/>
            <person name="Abebe A."/>
            <person name="Abera B."/>
            <person name="Abreu J."/>
            <person name="Acer S.C."/>
            <person name="Aftuck L."/>
            <person name="Alexander A."/>
            <person name="An P."/>
            <person name="Anderson E."/>
            <person name="Anderson S."/>
            <person name="Arachi H."/>
            <person name="Azer M."/>
            <person name="Bachantsang P."/>
            <person name="Barry A."/>
            <person name="Bayul T."/>
            <person name="Berlin A."/>
            <person name="Bessette D."/>
            <person name="Bloom T."/>
            <person name="Bloom T."/>
            <person name="Boguslavskiy L."/>
            <person name="Bonnet C."/>
            <person name="Boukhgalter B."/>
            <person name="Bourzgui I."/>
            <person name="Brown A."/>
            <person name="Cahill P."/>
            <person name="Channer S."/>
            <person name="Cheshatsang Y."/>
            <person name="Chuda L."/>
            <person name="Citroen M."/>
            <person name="Collymore A."/>
            <person name="Cooke P."/>
            <person name="Costello M."/>
            <person name="D'Aco K."/>
            <person name="Daza R."/>
            <person name="De Haan G."/>
            <person name="DeGray S."/>
            <person name="DeMaso C."/>
            <person name="Dhargay N."/>
            <person name="Dooley K."/>
            <person name="Dooley E."/>
            <person name="Doricent M."/>
            <person name="Dorje P."/>
            <person name="Dorjee K."/>
            <person name="Dupes A."/>
            <person name="Elong R."/>
            <person name="Falk J."/>
            <person name="Farina A."/>
            <person name="Faro S."/>
            <person name="Ferguson D."/>
            <person name="Fisher S."/>
            <person name="Foley C.D."/>
            <person name="Franke A."/>
            <person name="Friedrich D."/>
            <person name="Gadbois L."/>
            <person name="Gearin G."/>
            <person name="Gearin C.R."/>
            <person name="Giannoukos G."/>
            <person name="Goode T."/>
            <person name="Graham J."/>
            <person name="Grandbois E."/>
            <person name="Grewal S."/>
            <person name="Gyaltsen K."/>
            <person name="Hafez N."/>
            <person name="Hagos B."/>
            <person name="Hall J."/>
            <person name="Henson C."/>
            <person name="Hollinger A."/>
            <person name="Honan T."/>
            <person name="Huard M.D."/>
            <person name="Hughes L."/>
            <person name="Hurhula B."/>
            <person name="Husby M.E."/>
            <person name="Kamat A."/>
            <person name="Kanga B."/>
            <person name="Kashin S."/>
            <person name="Khazanovich D."/>
            <person name="Kisner P."/>
            <person name="Lance K."/>
            <person name="Lara M."/>
            <person name="Lee W."/>
            <person name="Lennon N."/>
            <person name="Letendre F."/>
            <person name="LeVine R."/>
            <person name="Lipovsky A."/>
            <person name="Liu X."/>
            <person name="Liu J."/>
            <person name="Liu S."/>
            <person name="Lokyitsang T."/>
            <person name="Lokyitsang Y."/>
            <person name="Lubonja R."/>
            <person name="Lui A."/>
            <person name="MacDonald P."/>
            <person name="Magnisalis V."/>
            <person name="Maru K."/>
            <person name="Matthews C."/>
            <person name="McCusker W."/>
            <person name="McDonough S."/>
            <person name="Mehta T."/>
            <person name="Meldrim J."/>
            <person name="Meneus L."/>
            <person name="Mihai O."/>
            <person name="Mihalev A."/>
            <person name="Mihova T."/>
            <person name="Mittelman R."/>
            <person name="Mlenga V."/>
            <person name="Montmayeur A."/>
            <person name="Mulrain L."/>
            <person name="Navidi A."/>
            <person name="Naylor J."/>
            <person name="Negash T."/>
            <person name="Nguyen T."/>
            <person name="Nguyen N."/>
            <person name="Nicol R."/>
            <person name="Norbu C."/>
            <person name="Norbu N."/>
            <person name="Novod N."/>
            <person name="O'Neill B."/>
            <person name="Osman S."/>
            <person name="Markiewicz E."/>
            <person name="Oyono O.L."/>
            <person name="Patti C."/>
            <person name="Phunkhang P."/>
            <person name="Pierre F."/>
            <person name="Priest M."/>
            <person name="Raghuraman S."/>
            <person name="Rege F."/>
            <person name="Reyes R."/>
            <person name="Rise C."/>
            <person name="Rogov P."/>
            <person name="Ross K."/>
            <person name="Ryan E."/>
            <person name="Settipalli S."/>
            <person name="Shea T."/>
            <person name="Sherpa N."/>
            <person name="Shi L."/>
            <person name="Shih D."/>
            <person name="Sparrow T."/>
            <person name="Spaulding J."/>
            <person name="Stalker J."/>
            <person name="Stange-Thomann N."/>
            <person name="Stavropoulos S."/>
            <person name="Stone C."/>
            <person name="Strader C."/>
            <person name="Tesfaye S."/>
            <person name="Thomson T."/>
            <person name="Thoulutsang Y."/>
            <person name="Thoulutsang D."/>
            <person name="Topham K."/>
            <person name="Topping I."/>
            <person name="Tsamla T."/>
            <person name="Vassiliev H."/>
            <person name="Vo A."/>
            <person name="Wangchuk T."/>
            <person name="Wangdi T."/>
            <person name="Weiand M."/>
            <person name="Wilkinson J."/>
            <person name="Wilson A."/>
            <person name="Yadav S."/>
            <person name="Young G."/>
            <person name="Yu Q."/>
            <person name="Zembek L."/>
            <person name="Zhong D."/>
            <person name="Zimmer A."/>
            <person name="Zwirko Z."/>
            <person name="Jaffe D.B."/>
            <person name="Alvarez P."/>
            <person name="Brockman W."/>
            <person name="Butler J."/>
            <person name="Chin C."/>
            <person name="Gnerre S."/>
            <person name="MacCallum I."/>
            <person name="Graves J.A."/>
            <person name="Ponting C.P."/>
            <person name="Breen M."/>
            <person name="Samollow P.B."/>
            <person name="Lander E.S."/>
            <person name="Lindblad-Toh K."/>
        </authorList>
    </citation>
    <scope>NUCLEOTIDE SEQUENCE [LARGE SCALE GENOMIC DNA]</scope>
</reference>
<dbReference type="InterPro" id="IPR038377">
    <property type="entry name" value="Na/Glc_symporter_sf"/>
</dbReference>
<evidence type="ECO:0000256" key="8">
    <source>
        <dbReference type="ARBA" id="ARBA00023065"/>
    </source>
</evidence>
<dbReference type="PANTHER" id="PTHR42985">
    <property type="entry name" value="SODIUM-COUPLED MONOCARBOXYLATE TRANSPORTER"/>
    <property type="match status" value="1"/>
</dbReference>
<feature type="transmembrane region" description="Helical" evidence="12">
    <location>
        <begin position="47"/>
        <end position="66"/>
    </location>
</feature>
<evidence type="ECO:0000256" key="9">
    <source>
        <dbReference type="ARBA" id="ARBA00023136"/>
    </source>
</evidence>
<dbReference type="Ensembl" id="ENSMODT00000043941.2">
    <property type="protein sequence ID" value="ENSMODP00000040833.1"/>
    <property type="gene ID" value="ENSMODG00000027964.2"/>
</dbReference>
<evidence type="ECO:0000256" key="6">
    <source>
        <dbReference type="ARBA" id="ARBA00022989"/>
    </source>
</evidence>
<dbReference type="STRING" id="13616.ENSMODP00000040833"/>
<feature type="transmembrane region" description="Helical" evidence="12">
    <location>
        <begin position="273"/>
        <end position="298"/>
    </location>
</feature>
<dbReference type="InParanoid" id="K7E4Y1"/>
<feature type="transmembrane region" description="Helical" evidence="12">
    <location>
        <begin position="78"/>
        <end position="101"/>
    </location>
</feature>
<dbReference type="OMA" id="WHTGAST"/>
<gene>
    <name evidence="13" type="primary">LOC100020571</name>
</gene>
<dbReference type="HOGENOM" id="CLU_018808_11_1_1"/>
<comment type="similarity">
    <text evidence="2 11">Belongs to the sodium:solute symporter (SSF) (TC 2.A.21) family.</text>
</comment>
<dbReference type="NCBIfam" id="TIGR00813">
    <property type="entry name" value="sss"/>
    <property type="match status" value="1"/>
</dbReference>
<dbReference type="AlphaFoldDB" id="K7E4Y1"/>
<reference evidence="13" key="2">
    <citation type="submission" date="2025-08" db="UniProtKB">
        <authorList>
            <consortium name="Ensembl"/>
        </authorList>
    </citation>
    <scope>IDENTIFICATION</scope>
</reference>
<feature type="transmembrane region" description="Helical" evidence="12">
    <location>
        <begin position="514"/>
        <end position="536"/>
    </location>
</feature>
<accession>K7E4Y1</accession>
<keyword evidence="10" id="KW-0739">Sodium transport</keyword>
<evidence type="ECO:0000256" key="5">
    <source>
        <dbReference type="ARBA" id="ARBA00022692"/>
    </source>
</evidence>
<feature type="transmembrane region" description="Helical" evidence="12">
    <location>
        <begin position="6"/>
        <end position="27"/>
    </location>
</feature>
<keyword evidence="8" id="KW-0406">Ion transport</keyword>
<sequence length="615" mass="67773">MSNLGVVDYLVFLGLLILSALFGLYYALTERKKTELHFLLGGRQMTAYPVSLSLAASFMSAITVLGTPAEVYRFGAKFVLFNISYLATVFITGEIYMPVFYRLGIKSTYEYLELRFNKAARSMGSFLFIVQTMLYTGIVIYAPALALNQVTGFELWSAIVGTGIVCTFYCTVGGFKAVVWTDVFQAIVMLAGFGSIIIQTSKIQGGLSVILRHAEEGGRLNLWDFNISPLQRHTFWTILIGGTFTWTSIYGINQSQVQRYVSCKSKFHAKLSLYLNLVGLFFINIAAVFCGLSLYSVYHNCDPWTSKKVWSPDQLMPYLAIDILQRFPGLSGLFVAAAYSGTLSTVSSSITALACVTLEDVIKPHLDSPSERTLFLFSKGTCLFYGIICIGMAALASLMGSMLQAALSIFGMIGGPLLGLFTLGILFPLANSNGAFIGILCGFITSLWIGVGAYYYPPPPKRTLPLPLSVANCSETRSMYLDWTNFTIHGFSTSWDEFYLSRNAISRNIYSLSYLYLSTVGTLVTIIVGLIASLLTGGRHQTVDKKFFLSKDDTSFGGLKKVNQVEVSESLHSMKTLEGSEKPGEDQDIDQKLFLIKDDSSFGSFKKINQVEVSE</sequence>
<dbReference type="Pfam" id="PF00474">
    <property type="entry name" value="SSF"/>
    <property type="match status" value="1"/>
</dbReference>
<comment type="subcellular location">
    <subcellularLocation>
        <location evidence="1">Cell membrane</location>
        <topology evidence="1">Multi-pass membrane protein</topology>
    </subcellularLocation>
</comment>
<keyword evidence="9 12" id="KW-0472">Membrane</keyword>
<evidence type="ECO:0000256" key="2">
    <source>
        <dbReference type="ARBA" id="ARBA00006434"/>
    </source>
</evidence>
<keyword evidence="7" id="KW-0915">Sodium</keyword>
<evidence type="ECO:0000313" key="14">
    <source>
        <dbReference type="Proteomes" id="UP000002280"/>
    </source>
</evidence>
<evidence type="ECO:0000256" key="7">
    <source>
        <dbReference type="ARBA" id="ARBA00023053"/>
    </source>
</evidence>
<dbReference type="GeneID" id="100020571"/>
<feature type="transmembrane region" description="Helical" evidence="12">
    <location>
        <begin position="155"/>
        <end position="172"/>
    </location>
</feature>
<dbReference type="GeneTree" id="ENSGT00940000155166"/>
<evidence type="ECO:0000256" key="1">
    <source>
        <dbReference type="ARBA" id="ARBA00004651"/>
    </source>
</evidence>
<proteinExistence type="inferred from homology"/>